<protein>
    <recommendedName>
        <fullName evidence="1">PASTA domain-containing protein</fullName>
    </recommendedName>
</protein>
<dbReference type="CDD" id="cd06577">
    <property type="entry name" value="PASTA_pknB"/>
    <property type="match status" value="3"/>
</dbReference>
<dbReference type="EMBL" id="UINC01020964">
    <property type="protein sequence ID" value="SVA87514.1"/>
    <property type="molecule type" value="Genomic_DNA"/>
</dbReference>
<evidence type="ECO:0000313" key="2">
    <source>
        <dbReference type="EMBL" id="SVA87514.1"/>
    </source>
</evidence>
<dbReference type="AlphaFoldDB" id="A0A381ZEG8"/>
<accession>A0A381ZEG8</accession>
<dbReference type="Pfam" id="PF03793">
    <property type="entry name" value="PASTA"/>
    <property type="match status" value="2"/>
</dbReference>
<dbReference type="SMART" id="SM00740">
    <property type="entry name" value="PASTA"/>
    <property type="match status" value="3"/>
</dbReference>
<evidence type="ECO:0000259" key="1">
    <source>
        <dbReference type="PROSITE" id="PS51178"/>
    </source>
</evidence>
<dbReference type="PROSITE" id="PS51178">
    <property type="entry name" value="PASTA"/>
    <property type="match status" value="2"/>
</dbReference>
<name>A0A381ZEG8_9ZZZZ</name>
<gene>
    <name evidence="2" type="ORF">METZ01_LOCUS140368</name>
</gene>
<dbReference type="Gene3D" id="3.30.10.20">
    <property type="match status" value="4"/>
</dbReference>
<dbReference type="InterPro" id="IPR005543">
    <property type="entry name" value="PASTA_dom"/>
</dbReference>
<feature type="non-terminal residue" evidence="2">
    <location>
        <position position="1"/>
    </location>
</feature>
<sequence length="282" mass="28822">VLVVAAVVGGTVLWESTRDDARMLPVLPGSSGESARDLLEALGWTVEERFDRLDGTVEGEVLATEPVGGTSLGEGETVILVLSLGAERVPVPSGLAGKSLIGAERLLDSAGLAVGDVSRAFSEQVDADVVIQVLETSSDLPRGDGVALLVSDGPAPRLVPSGLVGRPVEDVEAALEAVGLSSRRVASHDEFQAKGMVLALDPPPETVVAADEVVHVLVSTGPEPRPIPQVAGLPLVAAEARLAAAGFRVVTVEGPEDGTVVRQDPPATALGLPDTLVKLTTG</sequence>
<feature type="domain" description="PASTA" evidence="1">
    <location>
        <begin position="221"/>
        <end position="282"/>
    </location>
</feature>
<organism evidence="2">
    <name type="scientific">marine metagenome</name>
    <dbReference type="NCBI Taxonomy" id="408172"/>
    <lineage>
        <taxon>unclassified sequences</taxon>
        <taxon>metagenomes</taxon>
        <taxon>ecological metagenomes</taxon>
    </lineage>
</organism>
<proteinExistence type="predicted"/>
<reference evidence="2" key="1">
    <citation type="submission" date="2018-05" db="EMBL/GenBank/DDBJ databases">
        <authorList>
            <person name="Lanie J.A."/>
            <person name="Ng W.-L."/>
            <person name="Kazmierczak K.M."/>
            <person name="Andrzejewski T.M."/>
            <person name="Davidsen T.M."/>
            <person name="Wayne K.J."/>
            <person name="Tettelin H."/>
            <person name="Glass J.I."/>
            <person name="Rusch D."/>
            <person name="Podicherti R."/>
            <person name="Tsui H.-C.T."/>
            <person name="Winkler M.E."/>
        </authorList>
    </citation>
    <scope>NUCLEOTIDE SEQUENCE</scope>
</reference>
<feature type="domain" description="PASTA" evidence="1">
    <location>
        <begin position="153"/>
        <end position="220"/>
    </location>
</feature>